<dbReference type="SUPFAM" id="SSF88697">
    <property type="entry name" value="PUA domain-like"/>
    <property type="match status" value="1"/>
</dbReference>
<dbReference type="AlphaFoldDB" id="A0A2A2TEL8"/>
<dbReference type="PANTHER" id="PTHR43509:SF1">
    <property type="entry name" value="SULFATE ADENYLYLTRANSFERASE"/>
    <property type="match status" value="1"/>
</dbReference>
<evidence type="ECO:0000313" key="2">
    <source>
        <dbReference type="EMBL" id="PAX51859.1"/>
    </source>
</evidence>
<keyword evidence="3" id="KW-1185">Reference proteome</keyword>
<comment type="caution">
    <text evidence="2">The sequence shown here is derived from an EMBL/GenBank/DDBJ whole genome shotgun (WGS) entry which is preliminary data.</text>
</comment>
<dbReference type="Pfam" id="PF14306">
    <property type="entry name" value="PUA_2"/>
    <property type="match status" value="1"/>
</dbReference>
<dbReference type="EMBL" id="NTFS01000321">
    <property type="protein sequence ID" value="PAX51859.1"/>
    <property type="molecule type" value="Genomic_DNA"/>
</dbReference>
<gene>
    <name evidence="2" type="ORF">CK510_22520</name>
</gene>
<reference evidence="2 3" key="1">
    <citation type="submission" date="2017-08" db="EMBL/GenBank/DDBJ databases">
        <title>Draft genome sequence of filamentous cyanobacterium Calothrix elsteri CCALA 953.</title>
        <authorList>
            <person name="Gagunashvili A.N."/>
            <person name="Elster J."/>
            <person name="Andresson O.S."/>
        </authorList>
    </citation>
    <scope>NUCLEOTIDE SEQUENCE [LARGE SCALE GENOMIC DNA]</scope>
    <source>
        <strain evidence="2 3">CCALA 953</strain>
    </source>
</reference>
<feature type="domain" description="ATP-sulfurylase PUA-like" evidence="1">
    <location>
        <begin position="8"/>
        <end position="120"/>
    </location>
</feature>
<proteinExistence type="predicted"/>
<dbReference type="InterPro" id="IPR015947">
    <property type="entry name" value="PUA-like_sf"/>
</dbReference>
<dbReference type="Gene3D" id="3.10.400.10">
    <property type="entry name" value="Sulfate adenylyltransferase"/>
    <property type="match status" value="1"/>
</dbReference>
<dbReference type="PANTHER" id="PTHR43509">
    <property type="match status" value="1"/>
</dbReference>
<dbReference type="InterPro" id="IPR025980">
    <property type="entry name" value="ATP-Sase_PUA-like_dom"/>
</dbReference>
<protein>
    <recommendedName>
        <fullName evidence="1">ATP-sulfurylase PUA-like domain-containing protein</fullName>
    </recommendedName>
</protein>
<accession>A0A2A2TEL8</accession>
<name>A0A2A2TEL8_9CYAN</name>
<organism evidence="2 3">
    <name type="scientific">Brunnivagina elsteri CCALA 953</name>
    <dbReference type="NCBI Taxonomy" id="987040"/>
    <lineage>
        <taxon>Bacteria</taxon>
        <taxon>Bacillati</taxon>
        <taxon>Cyanobacteriota</taxon>
        <taxon>Cyanophyceae</taxon>
        <taxon>Nostocales</taxon>
        <taxon>Calotrichaceae</taxon>
        <taxon>Brunnivagina</taxon>
    </lineage>
</organism>
<evidence type="ECO:0000259" key="1">
    <source>
        <dbReference type="Pfam" id="PF14306"/>
    </source>
</evidence>
<evidence type="ECO:0000313" key="3">
    <source>
        <dbReference type="Proteomes" id="UP000218238"/>
    </source>
</evidence>
<dbReference type="OrthoDB" id="9804504at2"/>
<dbReference type="Proteomes" id="UP000218238">
    <property type="component" value="Unassembled WGS sequence"/>
</dbReference>
<sequence length="121" mass="13378">MSKIKALIQPHGGQLINRYLFGEEREASLFKASNLPRLTLSARNLADLECIATGVYSPLEGFVDEQEYYSIIKDMRLQNGLAWSIPVTLQVSASIANQYQLDSEIALVHPNGTILAVMAVK</sequence>
<dbReference type="RefSeq" id="WP_095723817.1">
    <property type="nucleotide sequence ID" value="NZ_NTFS01000321.1"/>
</dbReference>